<accession>A0AAU9WFJ1</accession>
<organism evidence="9 10">
    <name type="scientific">Pocillopora meandrina</name>
    <dbReference type="NCBI Taxonomy" id="46732"/>
    <lineage>
        <taxon>Eukaryota</taxon>
        <taxon>Metazoa</taxon>
        <taxon>Cnidaria</taxon>
        <taxon>Anthozoa</taxon>
        <taxon>Hexacorallia</taxon>
        <taxon>Scleractinia</taxon>
        <taxon>Astrocoeniina</taxon>
        <taxon>Pocilloporidae</taxon>
        <taxon>Pocillopora</taxon>
    </lineage>
</organism>
<name>A0AAU9WFJ1_9CNID</name>
<keyword evidence="4" id="KW-0297">G-protein coupled receptor</keyword>
<keyword evidence="2 8" id="KW-0812">Transmembrane</keyword>
<feature type="transmembrane region" description="Helical" evidence="8">
    <location>
        <begin position="6"/>
        <end position="28"/>
    </location>
</feature>
<dbReference type="AlphaFoldDB" id="A0AAU9WFJ1"/>
<dbReference type="SUPFAM" id="SSF81321">
    <property type="entry name" value="Family A G protein-coupled receptor-like"/>
    <property type="match status" value="1"/>
</dbReference>
<evidence type="ECO:0000313" key="9">
    <source>
        <dbReference type="EMBL" id="CAH3108510.1"/>
    </source>
</evidence>
<proteinExistence type="predicted"/>
<keyword evidence="7" id="KW-0807">Transducer</keyword>
<protein>
    <recommendedName>
        <fullName evidence="11">G-protein coupled receptors family 1 profile domain-containing protein</fullName>
    </recommendedName>
</protein>
<evidence type="ECO:0000256" key="7">
    <source>
        <dbReference type="ARBA" id="ARBA00023224"/>
    </source>
</evidence>
<gene>
    <name evidence="9" type="ORF">PMEA_00002583</name>
</gene>
<evidence type="ECO:0000313" key="10">
    <source>
        <dbReference type="Proteomes" id="UP001159428"/>
    </source>
</evidence>
<evidence type="ECO:0000256" key="6">
    <source>
        <dbReference type="ARBA" id="ARBA00023170"/>
    </source>
</evidence>
<feature type="transmembrane region" description="Helical" evidence="8">
    <location>
        <begin position="93"/>
        <end position="114"/>
    </location>
</feature>
<dbReference type="PANTHER" id="PTHR24235">
    <property type="entry name" value="NEUROPEPTIDE Y RECEPTOR"/>
    <property type="match status" value="1"/>
</dbReference>
<evidence type="ECO:0000256" key="5">
    <source>
        <dbReference type="ARBA" id="ARBA00023136"/>
    </source>
</evidence>
<evidence type="ECO:0000256" key="2">
    <source>
        <dbReference type="ARBA" id="ARBA00022692"/>
    </source>
</evidence>
<reference evidence="9 10" key="1">
    <citation type="submission" date="2022-05" db="EMBL/GenBank/DDBJ databases">
        <authorList>
            <consortium name="Genoscope - CEA"/>
            <person name="William W."/>
        </authorList>
    </citation>
    <scope>NUCLEOTIDE SEQUENCE [LARGE SCALE GENOMIC DNA]</scope>
</reference>
<dbReference type="Gene3D" id="1.20.1070.10">
    <property type="entry name" value="Rhodopsin 7-helix transmembrane proteins"/>
    <property type="match status" value="1"/>
</dbReference>
<feature type="transmembrane region" description="Helical" evidence="8">
    <location>
        <begin position="40"/>
        <end position="62"/>
    </location>
</feature>
<keyword evidence="6" id="KW-0675">Receptor</keyword>
<dbReference type="PANTHER" id="PTHR24235:SF29">
    <property type="entry name" value="GH23382P"/>
    <property type="match status" value="1"/>
</dbReference>
<dbReference type="EMBL" id="CALNXJ010000011">
    <property type="protein sequence ID" value="CAH3108510.1"/>
    <property type="molecule type" value="Genomic_DNA"/>
</dbReference>
<keyword evidence="10" id="KW-1185">Reference proteome</keyword>
<keyword evidence="3 8" id="KW-1133">Transmembrane helix</keyword>
<dbReference type="InterPro" id="IPR000276">
    <property type="entry name" value="GPCR_Rhodpsn"/>
</dbReference>
<evidence type="ECO:0000256" key="8">
    <source>
        <dbReference type="SAM" id="Phobius"/>
    </source>
</evidence>
<evidence type="ECO:0008006" key="11">
    <source>
        <dbReference type="Google" id="ProtNLM"/>
    </source>
</evidence>
<comment type="caution">
    <text evidence="9">The sequence shown here is derived from an EMBL/GenBank/DDBJ whole genome shotgun (WGS) entry which is preliminary data.</text>
</comment>
<evidence type="ECO:0000256" key="4">
    <source>
        <dbReference type="ARBA" id="ARBA00023040"/>
    </source>
</evidence>
<dbReference type="Proteomes" id="UP001159428">
    <property type="component" value="Unassembled WGS sequence"/>
</dbReference>
<dbReference type="GO" id="GO:0004930">
    <property type="term" value="F:G protein-coupled receptor activity"/>
    <property type="evidence" value="ECO:0007669"/>
    <property type="project" value="UniProtKB-KW"/>
</dbReference>
<sequence>MCILMNPLLALSMFVITNSLAIIALCRYRVTFSRRRPKALVIAGIINGIRIMDLAITLPHFITRKLVKISENQFSCSSHFPGDSSANYNKYSFVRFVFTFAVPYFVIPSAYIALTIKLKLHVQRIDKEVDDESNVGFSVFIALNGTVKSYGVYRLDKRIDNNTAEPEERKKNLQNRRRNGKMVIDTAENHLMKMVLY</sequence>
<comment type="subcellular location">
    <subcellularLocation>
        <location evidence="1">Membrane</location>
        <topology evidence="1">Multi-pass membrane protein</topology>
    </subcellularLocation>
</comment>
<keyword evidence="5 8" id="KW-0472">Membrane</keyword>
<dbReference type="Pfam" id="PF00001">
    <property type="entry name" value="7tm_1"/>
    <property type="match status" value="1"/>
</dbReference>
<dbReference type="GO" id="GO:0016020">
    <property type="term" value="C:membrane"/>
    <property type="evidence" value="ECO:0007669"/>
    <property type="project" value="UniProtKB-SubCell"/>
</dbReference>
<evidence type="ECO:0000256" key="3">
    <source>
        <dbReference type="ARBA" id="ARBA00022989"/>
    </source>
</evidence>
<evidence type="ECO:0000256" key="1">
    <source>
        <dbReference type="ARBA" id="ARBA00004141"/>
    </source>
</evidence>